<accession>A0A1I5GZI7</accession>
<protein>
    <submittedName>
        <fullName evidence="2">Uncharacterized protein</fullName>
    </submittedName>
</protein>
<keyword evidence="1" id="KW-1133">Transmembrane helix</keyword>
<keyword evidence="1" id="KW-0812">Transmembrane</keyword>
<sequence length="177" mass="18202">MLADARPSSTRALLVAALATAVLAIGMDLAAGEHPVHAATVGVVAASVALARLVTARRYEGLLAMVNGAVVAQPALHASTKLVPPVTDHSGEMSLSVVHVVLGALIVVAVTQVQQLGSLVAALRPLLVALIRRIASTPKRPVRSPRLVGYEPALPVPQWSIVRDVARRGPPVSALAA</sequence>
<dbReference type="Proteomes" id="UP000199614">
    <property type="component" value="Unassembled WGS sequence"/>
</dbReference>
<keyword evidence="1" id="KW-0472">Membrane</keyword>
<reference evidence="2 3" key="1">
    <citation type="submission" date="2016-10" db="EMBL/GenBank/DDBJ databases">
        <authorList>
            <person name="de Groot N.N."/>
        </authorList>
    </citation>
    <scope>NUCLEOTIDE SEQUENCE [LARGE SCALE GENOMIC DNA]</scope>
    <source>
        <strain evidence="2 3">CGMCC 4.1877</strain>
    </source>
</reference>
<name>A0A1I5GZI7_PSUAM</name>
<organism evidence="2 3">
    <name type="scientific">Pseudonocardia ammonioxydans</name>
    <dbReference type="NCBI Taxonomy" id="260086"/>
    <lineage>
        <taxon>Bacteria</taxon>
        <taxon>Bacillati</taxon>
        <taxon>Actinomycetota</taxon>
        <taxon>Actinomycetes</taxon>
        <taxon>Pseudonocardiales</taxon>
        <taxon>Pseudonocardiaceae</taxon>
        <taxon>Pseudonocardia</taxon>
    </lineage>
</organism>
<evidence type="ECO:0000256" key="1">
    <source>
        <dbReference type="SAM" id="Phobius"/>
    </source>
</evidence>
<gene>
    <name evidence="2" type="ORF">SAMN05216207_105313</name>
</gene>
<dbReference type="STRING" id="260086.SAMN05216207_105313"/>
<proteinExistence type="predicted"/>
<feature type="transmembrane region" description="Helical" evidence="1">
    <location>
        <begin position="36"/>
        <end position="54"/>
    </location>
</feature>
<keyword evidence="3" id="KW-1185">Reference proteome</keyword>
<dbReference type="EMBL" id="FOUY01000053">
    <property type="protein sequence ID" value="SFO41001.1"/>
    <property type="molecule type" value="Genomic_DNA"/>
</dbReference>
<dbReference type="AlphaFoldDB" id="A0A1I5GZI7"/>
<dbReference type="OrthoDB" id="3579906at2"/>
<evidence type="ECO:0000313" key="2">
    <source>
        <dbReference type="EMBL" id="SFO41001.1"/>
    </source>
</evidence>
<dbReference type="RefSeq" id="WP_085915401.1">
    <property type="nucleotide sequence ID" value="NZ_FOUY01000053.1"/>
</dbReference>
<evidence type="ECO:0000313" key="3">
    <source>
        <dbReference type="Proteomes" id="UP000199614"/>
    </source>
</evidence>